<dbReference type="SUPFAM" id="SSF53597">
    <property type="entry name" value="Dihydrofolate reductase-like"/>
    <property type="match status" value="1"/>
</dbReference>
<name>A0ABM8E040_9MICO</name>
<sequence>MPTRDELFAAYALADRTTPRVRMNFVQSADGAATIDRRSGGLGGPTDRELMTVLRTMADVVLVGAGTVRAEGYGGIRVPEADAAWRRERGLPAQPALAVVSGDLGLEPGDGVFTRAESRPIVITRAEAPQARRAALAQVADVWECGAASVDLNGMLRALAARGLTQVLCEGGPHLFGALLDAGLVDEVCLTIAPRAVGGSAGRIARGAEEADRPLQLLGAITDDEGFVFLRYAAQARA</sequence>
<dbReference type="InterPro" id="IPR002734">
    <property type="entry name" value="RibDG_C"/>
</dbReference>
<dbReference type="InterPro" id="IPR024072">
    <property type="entry name" value="DHFR-like_dom_sf"/>
</dbReference>
<dbReference type="RefSeq" id="WP_263798113.1">
    <property type="nucleotide sequence ID" value="NZ_AP027141.1"/>
</dbReference>
<evidence type="ECO:0000256" key="3">
    <source>
        <dbReference type="ARBA" id="ARBA00023002"/>
    </source>
</evidence>
<evidence type="ECO:0000256" key="2">
    <source>
        <dbReference type="ARBA" id="ARBA00022857"/>
    </source>
</evidence>
<gene>
    <name evidence="5" type="ORF">Microterr_19570</name>
</gene>
<dbReference type="Pfam" id="PF01872">
    <property type="entry name" value="RibD_C"/>
    <property type="match status" value="1"/>
</dbReference>
<dbReference type="PANTHER" id="PTHR38011:SF7">
    <property type="entry name" value="2,5-DIAMINO-6-RIBOSYLAMINO-4(3H)-PYRIMIDINONE 5'-PHOSPHATE REDUCTASE"/>
    <property type="match status" value="1"/>
</dbReference>
<evidence type="ECO:0000259" key="4">
    <source>
        <dbReference type="Pfam" id="PF01872"/>
    </source>
</evidence>
<dbReference type="PANTHER" id="PTHR38011">
    <property type="entry name" value="DIHYDROFOLATE REDUCTASE FAMILY PROTEIN (AFU_ORTHOLOGUE AFUA_8G06820)"/>
    <property type="match status" value="1"/>
</dbReference>
<dbReference type="Gene3D" id="3.40.430.10">
    <property type="entry name" value="Dihydrofolate Reductase, subunit A"/>
    <property type="match status" value="1"/>
</dbReference>
<proteinExistence type="predicted"/>
<keyword evidence="2" id="KW-0521">NADP</keyword>
<accession>A0ABM8E040</accession>
<keyword evidence="6" id="KW-1185">Reference proteome</keyword>
<organism evidence="5 6">
    <name type="scientific">Microbacterium terricola</name>
    <dbReference type="NCBI Taxonomy" id="344163"/>
    <lineage>
        <taxon>Bacteria</taxon>
        <taxon>Bacillati</taxon>
        <taxon>Actinomycetota</taxon>
        <taxon>Actinomycetes</taxon>
        <taxon>Micrococcales</taxon>
        <taxon>Microbacteriaceae</taxon>
        <taxon>Microbacterium</taxon>
    </lineage>
</organism>
<feature type="domain" description="Bacterial bifunctional deaminase-reductase C-terminal" evidence="4">
    <location>
        <begin position="19"/>
        <end position="228"/>
    </location>
</feature>
<dbReference type="Proteomes" id="UP001317779">
    <property type="component" value="Chromosome"/>
</dbReference>
<dbReference type="InterPro" id="IPR050765">
    <property type="entry name" value="Riboflavin_Biosynth_HTPR"/>
</dbReference>
<dbReference type="NCBIfam" id="NF010663">
    <property type="entry name" value="PRK14059.1-1"/>
    <property type="match status" value="1"/>
</dbReference>
<evidence type="ECO:0000313" key="5">
    <source>
        <dbReference type="EMBL" id="BDV31297.1"/>
    </source>
</evidence>
<dbReference type="EMBL" id="AP027141">
    <property type="protein sequence ID" value="BDV31297.1"/>
    <property type="molecule type" value="Genomic_DNA"/>
</dbReference>
<reference evidence="5 6" key="1">
    <citation type="submission" date="2022-12" db="EMBL/GenBank/DDBJ databases">
        <title>Microbacterium terricola strain KV-448 chromosome, complete genome.</title>
        <authorList>
            <person name="Oshima T."/>
            <person name="Moriya T."/>
            <person name="Bessho Y."/>
        </authorList>
    </citation>
    <scope>NUCLEOTIDE SEQUENCE [LARGE SCALE GENOMIC DNA]</scope>
    <source>
        <strain evidence="5 6">KV-448</strain>
    </source>
</reference>
<keyword evidence="3" id="KW-0560">Oxidoreductase</keyword>
<protein>
    <recommendedName>
        <fullName evidence="4">Bacterial bifunctional deaminase-reductase C-terminal domain-containing protein</fullName>
    </recommendedName>
</protein>
<evidence type="ECO:0000256" key="1">
    <source>
        <dbReference type="ARBA" id="ARBA00005104"/>
    </source>
</evidence>
<comment type="pathway">
    <text evidence="1">Cofactor biosynthesis; riboflavin biosynthesis.</text>
</comment>
<evidence type="ECO:0000313" key="6">
    <source>
        <dbReference type="Proteomes" id="UP001317779"/>
    </source>
</evidence>